<dbReference type="EC" id="5.3.1.1" evidence="6 7"/>
<dbReference type="EMBL" id="CP089982">
    <property type="protein sequence ID" value="WXA97725.1"/>
    <property type="molecule type" value="Genomic_DNA"/>
</dbReference>
<evidence type="ECO:0000256" key="4">
    <source>
        <dbReference type="ARBA" id="ARBA00023152"/>
    </source>
</evidence>
<keyword evidence="5 6" id="KW-0413">Isomerase</keyword>
<dbReference type="NCBIfam" id="TIGR00419">
    <property type="entry name" value="tim"/>
    <property type="match status" value="1"/>
</dbReference>
<evidence type="ECO:0000313" key="9">
    <source>
        <dbReference type="Proteomes" id="UP001379533"/>
    </source>
</evidence>
<dbReference type="PROSITE" id="PS51440">
    <property type="entry name" value="TIM_2"/>
    <property type="match status" value="1"/>
</dbReference>
<keyword evidence="9" id="KW-1185">Reference proteome</keyword>
<gene>
    <name evidence="6 8" type="primary">tpiA</name>
    <name evidence="8" type="ORF">LZC95_12880</name>
</gene>
<keyword evidence="4 6" id="KW-0324">Glycolysis</keyword>
<dbReference type="PROSITE" id="PS00171">
    <property type="entry name" value="TIM_1"/>
    <property type="match status" value="1"/>
</dbReference>
<dbReference type="InterPro" id="IPR022896">
    <property type="entry name" value="TrioseP_Isoase_bac/euk"/>
</dbReference>
<feature type="active site" description="Proton acceptor" evidence="6">
    <location>
        <position position="169"/>
    </location>
</feature>
<dbReference type="InterPro" id="IPR020861">
    <property type="entry name" value="Triosephosphate_isomerase_AS"/>
</dbReference>
<dbReference type="PANTHER" id="PTHR21139">
    <property type="entry name" value="TRIOSEPHOSPHATE ISOMERASE"/>
    <property type="match status" value="1"/>
</dbReference>
<dbReference type="Pfam" id="PF00121">
    <property type="entry name" value="TIM"/>
    <property type="match status" value="1"/>
</dbReference>
<comment type="function">
    <text evidence="6">Involved in the gluconeogenesis. Catalyzes stereospecifically the conversion of dihydroxyacetone phosphate (DHAP) to D-glyceraldehyde-3-phosphate (G3P).</text>
</comment>
<evidence type="ECO:0000256" key="1">
    <source>
        <dbReference type="ARBA" id="ARBA00007422"/>
    </source>
</evidence>
<comment type="pathway">
    <text evidence="6 7">Carbohydrate biosynthesis; gluconeogenesis.</text>
</comment>
<evidence type="ECO:0000256" key="6">
    <source>
        <dbReference type="HAMAP-Rule" id="MF_00147"/>
    </source>
</evidence>
<dbReference type="RefSeq" id="WP_394848344.1">
    <property type="nucleotide sequence ID" value="NZ_CP089982.1"/>
</dbReference>
<feature type="binding site" evidence="6">
    <location>
        <position position="175"/>
    </location>
    <ligand>
        <name>substrate</name>
    </ligand>
</feature>
<dbReference type="InterPro" id="IPR035990">
    <property type="entry name" value="TIM_sf"/>
</dbReference>
<dbReference type="SUPFAM" id="SSF51351">
    <property type="entry name" value="Triosephosphate isomerase (TIM)"/>
    <property type="match status" value="1"/>
</dbReference>
<sequence length="258" mass="26707">MNPERRPLIAGNWKMFHGGNSGLALAADVVSIAKRVPHADLVISPPYTILGAVSLDCQGKKVAIAAQNLHAKDKGAFTGEISGPMLVEAGCTWVIIGHSERRQLFGETDATVAEKTAAALQYGLLPIVCVGETLAEREAGKTLAVVKRQLEAFLDILAASDKAVAIAYEPVWAIGTGKNAGPAEAEEVHAAIRAWLAEKSPALAQRTRVLYGGSVKPDNAKALLGCPNVDGALIGGASLDAASFGAIAEAAEALAIAR</sequence>
<evidence type="ECO:0000256" key="7">
    <source>
        <dbReference type="RuleBase" id="RU363013"/>
    </source>
</evidence>
<dbReference type="HAMAP" id="MF_00147_B">
    <property type="entry name" value="TIM_B"/>
    <property type="match status" value="1"/>
</dbReference>
<feature type="binding site" evidence="6">
    <location>
        <begin position="235"/>
        <end position="236"/>
    </location>
    <ligand>
        <name>substrate</name>
    </ligand>
</feature>
<feature type="binding site" evidence="6">
    <location>
        <begin position="12"/>
        <end position="14"/>
    </location>
    <ligand>
        <name>substrate</name>
    </ligand>
</feature>
<feature type="active site" description="Electrophile" evidence="6">
    <location>
        <position position="98"/>
    </location>
</feature>
<dbReference type="Proteomes" id="UP001379533">
    <property type="component" value="Chromosome"/>
</dbReference>
<dbReference type="Gene3D" id="3.20.20.70">
    <property type="entry name" value="Aldolase class I"/>
    <property type="match status" value="1"/>
</dbReference>
<protein>
    <recommendedName>
        <fullName evidence="6 7">Triosephosphate isomerase</fullName>
        <shortName evidence="6">TIM</shortName>
        <shortName evidence="6">TPI</shortName>
        <ecNumber evidence="6 7">5.3.1.1</ecNumber>
    </recommendedName>
    <alternativeName>
        <fullName evidence="6">Triose-phosphate isomerase</fullName>
    </alternativeName>
</protein>
<feature type="binding site" evidence="6">
    <location>
        <position position="214"/>
    </location>
    <ligand>
        <name>substrate</name>
    </ligand>
</feature>
<keyword evidence="3 6" id="KW-0963">Cytoplasm</keyword>
<comment type="subunit">
    <text evidence="6 7">Homodimer.</text>
</comment>
<dbReference type="GO" id="GO:0004807">
    <property type="term" value="F:triose-phosphate isomerase activity"/>
    <property type="evidence" value="ECO:0007669"/>
    <property type="project" value="UniProtKB-EC"/>
</dbReference>
<dbReference type="PANTHER" id="PTHR21139:SF42">
    <property type="entry name" value="TRIOSEPHOSPHATE ISOMERASE"/>
    <property type="match status" value="1"/>
</dbReference>
<dbReference type="InterPro" id="IPR000652">
    <property type="entry name" value="Triosephosphate_isomerase"/>
</dbReference>
<dbReference type="CDD" id="cd00311">
    <property type="entry name" value="TIM"/>
    <property type="match status" value="1"/>
</dbReference>
<evidence type="ECO:0000256" key="3">
    <source>
        <dbReference type="ARBA" id="ARBA00022490"/>
    </source>
</evidence>
<proteinExistence type="inferred from homology"/>
<organism evidence="8 9">
    <name type="scientific">Pendulispora brunnea</name>
    <dbReference type="NCBI Taxonomy" id="2905690"/>
    <lineage>
        <taxon>Bacteria</taxon>
        <taxon>Pseudomonadati</taxon>
        <taxon>Myxococcota</taxon>
        <taxon>Myxococcia</taxon>
        <taxon>Myxococcales</taxon>
        <taxon>Sorangiineae</taxon>
        <taxon>Pendulisporaceae</taxon>
        <taxon>Pendulispora</taxon>
    </lineage>
</organism>
<evidence type="ECO:0000256" key="2">
    <source>
        <dbReference type="ARBA" id="ARBA00022432"/>
    </source>
</evidence>
<evidence type="ECO:0000256" key="5">
    <source>
        <dbReference type="ARBA" id="ARBA00023235"/>
    </source>
</evidence>
<comment type="pathway">
    <text evidence="6 7">Carbohydrate degradation; glycolysis; D-glyceraldehyde 3-phosphate from glycerone phosphate: step 1/1.</text>
</comment>
<dbReference type="InterPro" id="IPR013785">
    <property type="entry name" value="Aldolase_TIM"/>
</dbReference>
<comment type="catalytic activity">
    <reaction evidence="6 7">
        <text>D-glyceraldehyde 3-phosphate = dihydroxyacetone phosphate</text>
        <dbReference type="Rhea" id="RHEA:18585"/>
        <dbReference type="ChEBI" id="CHEBI:57642"/>
        <dbReference type="ChEBI" id="CHEBI:59776"/>
        <dbReference type="EC" id="5.3.1.1"/>
    </reaction>
</comment>
<keyword evidence="2 6" id="KW-0312">Gluconeogenesis</keyword>
<accession>A0ABZ2KGC6</accession>
<evidence type="ECO:0000313" key="8">
    <source>
        <dbReference type="EMBL" id="WXA97725.1"/>
    </source>
</evidence>
<reference evidence="8 9" key="1">
    <citation type="submission" date="2021-12" db="EMBL/GenBank/DDBJ databases">
        <title>Discovery of the Pendulisporaceae a myxobacterial family with distinct sporulation behavior and unique specialized metabolism.</title>
        <authorList>
            <person name="Garcia R."/>
            <person name="Popoff A."/>
            <person name="Bader C.D."/>
            <person name="Loehr J."/>
            <person name="Walesch S."/>
            <person name="Walt C."/>
            <person name="Boldt J."/>
            <person name="Bunk B."/>
            <person name="Haeckl F.J.F.P.J."/>
            <person name="Gunesch A.P."/>
            <person name="Birkelbach J."/>
            <person name="Nuebel U."/>
            <person name="Pietschmann T."/>
            <person name="Bach T."/>
            <person name="Mueller R."/>
        </authorList>
    </citation>
    <scope>NUCLEOTIDE SEQUENCE [LARGE SCALE GENOMIC DNA]</scope>
    <source>
        <strain evidence="8 9">MSr12523</strain>
    </source>
</reference>
<comment type="subcellular location">
    <subcellularLocation>
        <location evidence="6 7">Cytoplasm</location>
    </subcellularLocation>
</comment>
<comment type="similarity">
    <text evidence="1 6 7">Belongs to the triosephosphate isomerase family.</text>
</comment>
<name>A0ABZ2KGC6_9BACT</name>